<feature type="compositionally biased region" description="Polar residues" evidence="1">
    <location>
        <begin position="7"/>
        <end position="18"/>
    </location>
</feature>
<feature type="region of interest" description="Disordered" evidence="1">
    <location>
        <begin position="1"/>
        <end position="22"/>
    </location>
</feature>
<dbReference type="AlphaFoldDB" id="A0A6J7GH07"/>
<name>A0A6J7GH07_9ZZZZ</name>
<evidence type="ECO:0000313" key="3">
    <source>
        <dbReference type="EMBL" id="CAB5017111.1"/>
    </source>
</evidence>
<sequence>MIPMANTMRSPNKSTNFPEINPDENRAMANIETMSPTAELFTPKDLANSGIAGMMMPKPSATKNDADTRTLTSRGNPARSRVEINQLPRQLLHHELLRSHGKYATEPREVREPK</sequence>
<evidence type="ECO:0000313" key="2">
    <source>
        <dbReference type="EMBL" id="CAB4906296.1"/>
    </source>
</evidence>
<accession>A0A6J7GH07</accession>
<proteinExistence type="predicted"/>
<feature type="region of interest" description="Disordered" evidence="1">
    <location>
        <begin position="95"/>
        <end position="114"/>
    </location>
</feature>
<dbReference type="EMBL" id="CAFBPG010000099">
    <property type="protein sequence ID" value="CAB5017111.1"/>
    <property type="molecule type" value="Genomic_DNA"/>
</dbReference>
<organism evidence="2">
    <name type="scientific">freshwater metagenome</name>
    <dbReference type="NCBI Taxonomy" id="449393"/>
    <lineage>
        <taxon>unclassified sequences</taxon>
        <taxon>metagenomes</taxon>
        <taxon>ecological metagenomes</taxon>
    </lineage>
</organism>
<feature type="region of interest" description="Disordered" evidence="1">
    <location>
        <begin position="49"/>
        <end position="83"/>
    </location>
</feature>
<protein>
    <submittedName>
        <fullName evidence="2">Unannotated protein</fullName>
    </submittedName>
</protein>
<gene>
    <name evidence="2" type="ORF">UFOPK3558_00961</name>
    <name evidence="3" type="ORF">UFOPK4074_00944</name>
</gene>
<reference evidence="2" key="1">
    <citation type="submission" date="2020-05" db="EMBL/GenBank/DDBJ databases">
        <authorList>
            <person name="Chiriac C."/>
            <person name="Salcher M."/>
            <person name="Ghai R."/>
            <person name="Kavagutti S V."/>
        </authorList>
    </citation>
    <scope>NUCLEOTIDE SEQUENCE</scope>
</reference>
<dbReference type="EMBL" id="CAFBMI010000108">
    <property type="protein sequence ID" value="CAB4906296.1"/>
    <property type="molecule type" value="Genomic_DNA"/>
</dbReference>
<evidence type="ECO:0000256" key="1">
    <source>
        <dbReference type="SAM" id="MobiDB-lite"/>
    </source>
</evidence>